<name>A0A4S4LMT4_9AGAM</name>
<dbReference type="InterPro" id="IPR052030">
    <property type="entry name" value="Peptidase_M20/M20A_hydrolases"/>
</dbReference>
<feature type="domain" description="Peptidase M20 dimerisation" evidence="2">
    <location>
        <begin position="259"/>
        <end position="340"/>
    </location>
</feature>
<dbReference type="FunFam" id="3.30.70.360:FF:000004">
    <property type="entry name" value="Peptidase M20 domain-containing protein 2"/>
    <property type="match status" value="1"/>
</dbReference>
<proteinExistence type="inferred from homology"/>
<dbReference type="AlphaFoldDB" id="A0A4S4LMT4"/>
<sequence>MPTGGEIEHAGCFSGLFGGRRQYTNTSRRHSKGTLASAISGVQRGTQDELPKDPQFASSCNFSGGLEDGNLPSYSQSVPNSIFRPEVLKTIEQELDKLDPDLRDLSLRIHDHPELMFEERYAHDQLTAFMALHGFTVSRHYLGLETAWRADFHHGIGGRVLGVNAEMDALPGIGHACGHNLIAMAGVAIAIAVKLALQAHDVPGTVVLLDADTACGLTAEESGGGKQILLGRGAYEGMDACIMQVIFQQNLTALPLLIAHASASPWEGVNALDAAFIAYSSISVLRQQIKPSHRVHGILQGKNWTPNVIPDYAKMKWIVRAPTWDEVLILRDRVINCLKAASISTGCRVTITESDRYYNLRQNLVIAQDFASTAQQRFGFHTIYPTNSEGLTASTDFGNISYAHPAFHPVYSITTDPNSSNHTPGFEKASRTRAAHKATMKVAKSLALTGFRVLDDCAFYSQVRKAFEENGPQV</sequence>
<dbReference type="SUPFAM" id="SSF55031">
    <property type="entry name" value="Bacterial exopeptidase dimerisation domain"/>
    <property type="match status" value="1"/>
</dbReference>
<keyword evidence="4" id="KW-1185">Reference proteome</keyword>
<dbReference type="Gene3D" id="3.40.630.10">
    <property type="entry name" value="Zn peptidases"/>
    <property type="match status" value="1"/>
</dbReference>
<gene>
    <name evidence="3" type="ORF">EW146_g6688</name>
</gene>
<dbReference type="Pfam" id="PF01546">
    <property type="entry name" value="Peptidase_M20"/>
    <property type="match status" value="1"/>
</dbReference>
<dbReference type="Proteomes" id="UP000310158">
    <property type="component" value="Unassembled WGS sequence"/>
</dbReference>
<accession>A0A4S4LMT4</accession>
<reference evidence="3 4" key="1">
    <citation type="submission" date="2019-02" db="EMBL/GenBank/DDBJ databases">
        <title>Genome sequencing of the rare red list fungi Bondarzewia mesenterica.</title>
        <authorList>
            <person name="Buettner E."/>
            <person name="Kellner H."/>
        </authorList>
    </citation>
    <scope>NUCLEOTIDE SEQUENCE [LARGE SCALE GENOMIC DNA]</scope>
    <source>
        <strain evidence="3 4">DSM 108281</strain>
    </source>
</reference>
<dbReference type="CDD" id="cd05672">
    <property type="entry name" value="M20_ACY1L2-like"/>
    <property type="match status" value="1"/>
</dbReference>
<dbReference type="Pfam" id="PF07687">
    <property type="entry name" value="M20_dimer"/>
    <property type="match status" value="1"/>
</dbReference>
<dbReference type="Gene3D" id="3.30.70.360">
    <property type="match status" value="1"/>
</dbReference>
<dbReference type="PANTHER" id="PTHR30575">
    <property type="entry name" value="PEPTIDASE M20"/>
    <property type="match status" value="1"/>
</dbReference>
<protein>
    <recommendedName>
        <fullName evidence="2">Peptidase M20 dimerisation domain-containing protein</fullName>
    </recommendedName>
</protein>
<dbReference type="SUPFAM" id="SSF53187">
    <property type="entry name" value="Zn-dependent exopeptidases"/>
    <property type="match status" value="1"/>
</dbReference>
<comment type="similarity">
    <text evidence="1">Belongs to the peptidase M20A family.</text>
</comment>
<comment type="caution">
    <text evidence="3">The sequence shown here is derived from an EMBL/GenBank/DDBJ whole genome shotgun (WGS) entry which is preliminary data.</text>
</comment>
<dbReference type="GO" id="GO:0016805">
    <property type="term" value="F:dipeptidase activity"/>
    <property type="evidence" value="ECO:0007669"/>
    <property type="project" value="TreeGrafter"/>
</dbReference>
<dbReference type="InterPro" id="IPR011650">
    <property type="entry name" value="Peptidase_M20_dimer"/>
</dbReference>
<evidence type="ECO:0000259" key="2">
    <source>
        <dbReference type="Pfam" id="PF07687"/>
    </source>
</evidence>
<dbReference type="OrthoDB" id="6119954at2759"/>
<dbReference type="EMBL" id="SGPL01000346">
    <property type="protein sequence ID" value="THH13534.1"/>
    <property type="molecule type" value="Genomic_DNA"/>
</dbReference>
<dbReference type="PANTHER" id="PTHR30575:SF0">
    <property type="entry name" value="XAA-ARG DIPEPTIDASE"/>
    <property type="match status" value="1"/>
</dbReference>
<organism evidence="3 4">
    <name type="scientific">Bondarzewia mesenterica</name>
    <dbReference type="NCBI Taxonomy" id="1095465"/>
    <lineage>
        <taxon>Eukaryota</taxon>
        <taxon>Fungi</taxon>
        <taxon>Dikarya</taxon>
        <taxon>Basidiomycota</taxon>
        <taxon>Agaricomycotina</taxon>
        <taxon>Agaricomycetes</taxon>
        <taxon>Russulales</taxon>
        <taxon>Bondarzewiaceae</taxon>
        <taxon>Bondarzewia</taxon>
    </lineage>
</organism>
<evidence type="ECO:0000313" key="4">
    <source>
        <dbReference type="Proteomes" id="UP000310158"/>
    </source>
</evidence>
<evidence type="ECO:0000313" key="3">
    <source>
        <dbReference type="EMBL" id="THH13534.1"/>
    </source>
</evidence>
<evidence type="ECO:0000256" key="1">
    <source>
        <dbReference type="ARBA" id="ARBA00006247"/>
    </source>
</evidence>
<dbReference type="InterPro" id="IPR036264">
    <property type="entry name" value="Bact_exopeptidase_dim_dom"/>
</dbReference>
<dbReference type="InterPro" id="IPR002933">
    <property type="entry name" value="Peptidase_M20"/>
</dbReference>